<gene>
    <name evidence="1" type="ORF">TRSC58_05115</name>
</gene>
<organism evidence="1 2">
    <name type="scientific">Trypanosoma rangeli SC58</name>
    <dbReference type="NCBI Taxonomy" id="429131"/>
    <lineage>
        <taxon>Eukaryota</taxon>
        <taxon>Discoba</taxon>
        <taxon>Euglenozoa</taxon>
        <taxon>Kinetoplastea</taxon>
        <taxon>Metakinetoplastina</taxon>
        <taxon>Trypanosomatida</taxon>
        <taxon>Trypanosomatidae</taxon>
        <taxon>Trypanosoma</taxon>
        <taxon>Herpetosoma</taxon>
    </lineage>
</organism>
<comment type="caution">
    <text evidence="1">The sequence shown here is derived from an EMBL/GenBank/DDBJ whole genome shotgun (WGS) entry which is preliminary data.</text>
</comment>
<dbReference type="AlphaFoldDB" id="A0A061IZB9"/>
<name>A0A061IZB9_TRYRA</name>
<sequence>MRSAESLAALVELRFTLRCHWAALTPLLADTQNIVDKLLVAKHSMSHILRAELLD</sequence>
<reference evidence="1 2" key="1">
    <citation type="submission" date="2013-07" db="EMBL/GenBank/DDBJ databases">
        <authorList>
            <person name="Stoco P.H."/>
            <person name="Wagner G."/>
            <person name="Gerber A."/>
            <person name="Zaha A."/>
            <person name="Thompson C."/>
            <person name="Bartholomeu D.C."/>
            <person name="Luckemeyer D.D."/>
            <person name="Bahia D."/>
            <person name="Loreto E."/>
            <person name="Prestes E.B."/>
            <person name="Lima F.M."/>
            <person name="Rodrigues-Luiz G."/>
            <person name="Vallejo G.A."/>
            <person name="Filho J.F."/>
            <person name="Monteiro K.M."/>
            <person name="Tyler K.M."/>
            <person name="de Almeida L.G."/>
            <person name="Ortiz M.F."/>
            <person name="Siervo M.A."/>
            <person name="de Moraes M.H."/>
            <person name="Cunha O.L."/>
            <person name="Mendonca-Neto R."/>
            <person name="Silva R."/>
            <person name="Teixeira S.M."/>
            <person name="Murta S.M."/>
            <person name="Sincero T.C."/>
            <person name="Mendes T.A."/>
            <person name="Urmenyi T.P."/>
            <person name="Silva V.G."/>
            <person name="da Rocha W.D."/>
            <person name="Andersson B."/>
            <person name="Romanha A.J."/>
            <person name="Steindel M."/>
            <person name="de Vasconcelos A.T."/>
            <person name="Grisard E.C."/>
        </authorList>
    </citation>
    <scope>NUCLEOTIDE SEQUENCE [LARGE SCALE GENOMIC DNA]</scope>
    <source>
        <strain evidence="1 2">SC58</strain>
    </source>
</reference>
<accession>A0A061IZB9</accession>
<dbReference type="EMBL" id="AUPL01005115">
    <property type="protein sequence ID" value="ESL07201.1"/>
    <property type="molecule type" value="Genomic_DNA"/>
</dbReference>
<dbReference type="VEuPathDB" id="TriTrypDB:TRSC58_05115"/>
<evidence type="ECO:0000313" key="2">
    <source>
        <dbReference type="Proteomes" id="UP000031737"/>
    </source>
</evidence>
<protein>
    <submittedName>
        <fullName evidence="1">Uncharacterized protein</fullName>
    </submittedName>
</protein>
<evidence type="ECO:0000313" key="1">
    <source>
        <dbReference type="EMBL" id="ESL07201.1"/>
    </source>
</evidence>
<keyword evidence="2" id="KW-1185">Reference proteome</keyword>
<proteinExistence type="predicted"/>
<dbReference type="Proteomes" id="UP000031737">
    <property type="component" value="Unassembled WGS sequence"/>
</dbReference>